<dbReference type="InterPro" id="IPR011042">
    <property type="entry name" value="6-blade_b-propeller_TolB-like"/>
</dbReference>
<evidence type="ECO:0000259" key="3">
    <source>
        <dbReference type="Pfam" id="PF01979"/>
    </source>
</evidence>
<evidence type="ECO:0000256" key="1">
    <source>
        <dbReference type="ARBA" id="ARBA00009820"/>
    </source>
</evidence>
<feature type="domain" description="Amidohydrolase-related" evidence="3">
    <location>
        <begin position="720"/>
        <end position="1052"/>
    </location>
</feature>
<dbReference type="Pfam" id="PF01979">
    <property type="entry name" value="Amidohydro_1"/>
    <property type="match status" value="1"/>
</dbReference>
<comment type="similarity">
    <text evidence="1">Belongs to the TolB family.</text>
</comment>
<reference evidence="4" key="1">
    <citation type="submission" date="2019-02" db="EMBL/GenBank/DDBJ databases">
        <authorList>
            <person name="Li S.-H."/>
        </authorList>
    </citation>
    <scope>NUCLEOTIDE SEQUENCE</scope>
    <source>
        <strain evidence="4">IMCC8485</strain>
    </source>
</reference>
<dbReference type="Pfam" id="PF07676">
    <property type="entry name" value="PD40"/>
    <property type="match status" value="3"/>
</dbReference>
<keyword evidence="5" id="KW-1185">Reference proteome</keyword>
<organism evidence="4 5">
    <name type="scientific">Candidatus Seongchinamella marina</name>
    <dbReference type="NCBI Taxonomy" id="2518990"/>
    <lineage>
        <taxon>Bacteria</taxon>
        <taxon>Pseudomonadati</taxon>
        <taxon>Pseudomonadota</taxon>
        <taxon>Gammaproteobacteria</taxon>
        <taxon>Cellvibrionales</taxon>
        <taxon>Halieaceae</taxon>
        <taxon>Seongchinamella</taxon>
    </lineage>
</organism>
<dbReference type="Pfam" id="PF26549">
    <property type="entry name" value="Tricorn_N"/>
    <property type="match status" value="1"/>
</dbReference>
<dbReference type="InterPro" id="IPR011059">
    <property type="entry name" value="Metal-dep_hydrolase_composite"/>
</dbReference>
<dbReference type="PANTHER" id="PTHR36842:SF1">
    <property type="entry name" value="PROTEIN TOLB"/>
    <property type="match status" value="1"/>
</dbReference>
<sequence>MSFKYLRIMFAITLLSMPVSAIAREGEKTGWEVNNPDFSSQPRSASINVTEGTWVSLDVSPDGSTIVFDLLGDIYSLPIEGGKATAITQGMAWDIQPRFSPDGSQIAFISDRDGGDNVWLQDLDSGDSRQLTFESFRLLNNPSWSPDGQYIAARKHFTTSRSLGTGEIWLYHVDGNRNQKGQQVVARPNETFQKEQGEPTFSADGKSIYFSRDVSPGDTFIYHQDSNKELFQIRRVNLDDGSIDTVAGGPGGAARPAPSPDGKQLAYVKRVRARSRLFVMDLATGEESMIFDALDQDMQEIWAVHGVYPNMDWTPDSKNIVFWAQGKIWKINANGEGLSEIPFSVVDKREFYPPIQFAVDVAPDEFDTRMVRFASRSPDGSAVVFESLGELYIKHSDKDAKRLTSDKNEGFDYSPVWSPDSKSLYFMRWNDQSLTSIRSVNANGGKSKRLTVPPGQYTELSVSPKGDQLLFRKIAASALLGSLHTVDSGIYLYDISDEITHFVSKRGTYPHFGADDRIYSQERAETAIGRGSKTASTLLLSMTPNGNDVRIFAQSERATRIERSPTGSHIAFLEGHHVYLQPAINTGKTLSLTTDGGLGTTFPTKKLSAVGGTYMHWSANGDSISWSTGPLLKTVEIAGATLPTAQPRVSSENLSLSVKTDIPETRIALANARIVTMNEDREVIRHGTILIRGNRIEVLGRSSDILVPENYEVIDLFGKTILPGFIDIHAHGPYGEGQIVPQQNWDLLAHLALGVTTVHNPSSRAFQVFAAAEYARAGKILGPRIFSTGEIIYGAKSTAFSLINNLDDALAHVRRLKAQGAISVKNYNQPRREQRQQVNEAAFQEGLMSVAEGGALYHQDMSFLADGITGIEHNVPTMKMYSDVNQFWAQSGAAYTPTLVVTFGGLTAENYYYQNTEVWKHPILSKFVPPTLLRASSVRRIMAPEDEFRDDDAAAAAKQLLDRGINVNIGAHGQREGLGSHWEIWSFARGGFSPMEALSTATINPARYLKMDADLGSIEKKKLADLLILNANPLENIRNTDKISHIMANGRLYEAKSLKEVHTGKSELKPFYWQGKPESEIF</sequence>
<dbReference type="Gene3D" id="2.30.40.10">
    <property type="entry name" value="Urease, subunit C, domain 1"/>
    <property type="match status" value="1"/>
</dbReference>
<dbReference type="EMBL" id="SHNP01000001">
    <property type="protein sequence ID" value="MCX2972573.1"/>
    <property type="molecule type" value="Genomic_DNA"/>
</dbReference>
<dbReference type="Gene3D" id="1.20.58.520">
    <property type="entry name" value="Amidohydrolase"/>
    <property type="match status" value="1"/>
</dbReference>
<dbReference type="SUPFAM" id="SSF69304">
    <property type="entry name" value="Tricorn protease N-terminal domain"/>
    <property type="match status" value="2"/>
</dbReference>
<feature type="signal peptide" evidence="2">
    <location>
        <begin position="1"/>
        <end position="23"/>
    </location>
</feature>
<dbReference type="InterPro" id="IPR006680">
    <property type="entry name" value="Amidohydro-rel"/>
</dbReference>
<accession>A0ABT3SRH6</accession>
<dbReference type="SUPFAM" id="SSF51556">
    <property type="entry name" value="Metallo-dependent hydrolases"/>
    <property type="match status" value="1"/>
</dbReference>
<comment type="caution">
    <text evidence="4">The sequence shown here is derived from an EMBL/GenBank/DDBJ whole genome shotgun (WGS) entry which is preliminary data.</text>
</comment>
<keyword evidence="2" id="KW-0732">Signal</keyword>
<evidence type="ECO:0000313" key="5">
    <source>
        <dbReference type="Proteomes" id="UP001143307"/>
    </source>
</evidence>
<feature type="chain" id="PRO_5046507290" evidence="2">
    <location>
        <begin position="24"/>
        <end position="1082"/>
    </location>
</feature>
<evidence type="ECO:0000256" key="2">
    <source>
        <dbReference type="SAM" id="SignalP"/>
    </source>
</evidence>
<dbReference type="PANTHER" id="PTHR36842">
    <property type="entry name" value="PROTEIN TOLB HOMOLOG"/>
    <property type="match status" value="1"/>
</dbReference>
<dbReference type="RefSeq" id="WP_279251569.1">
    <property type="nucleotide sequence ID" value="NZ_SHNP01000001.1"/>
</dbReference>
<gene>
    <name evidence="4" type="ORF">EYC87_03080</name>
</gene>
<proteinExistence type="inferred from homology"/>
<dbReference type="Gene3D" id="3.30.110.90">
    <property type="entry name" value="Amidohydrolase"/>
    <property type="match status" value="1"/>
</dbReference>
<dbReference type="Gene3D" id="3.40.50.10910">
    <property type="entry name" value="Amidohydrolase"/>
    <property type="match status" value="1"/>
</dbReference>
<dbReference type="InterPro" id="IPR032466">
    <property type="entry name" value="Metal_Hydrolase"/>
</dbReference>
<dbReference type="Gene3D" id="2.120.10.30">
    <property type="entry name" value="TolB, C-terminal domain"/>
    <property type="match status" value="3"/>
</dbReference>
<dbReference type="InterPro" id="IPR011659">
    <property type="entry name" value="WD40"/>
</dbReference>
<dbReference type="SUPFAM" id="SSF51338">
    <property type="entry name" value="Composite domain of metallo-dependent hydrolases"/>
    <property type="match status" value="1"/>
</dbReference>
<dbReference type="Proteomes" id="UP001143307">
    <property type="component" value="Unassembled WGS sequence"/>
</dbReference>
<name>A0ABT3SRH6_9GAMM</name>
<protein>
    <submittedName>
        <fullName evidence="4">Amidohydrolase</fullName>
    </submittedName>
</protein>
<evidence type="ECO:0000313" key="4">
    <source>
        <dbReference type="EMBL" id="MCX2972573.1"/>
    </source>
</evidence>